<feature type="transmembrane region" description="Helical" evidence="2">
    <location>
        <begin position="37"/>
        <end position="56"/>
    </location>
</feature>
<organism evidence="3 4">
    <name type="scientific">Vanrija pseudolonga</name>
    <dbReference type="NCBI Taxonomy" id="143232"/>
    <lineage>
        <taxon>Eukaryota</taxon>
        <taxon>Fungi</taxon>
        <taxon>Dikarya</taxon>
        <taxon>Basidiomycota</taxon>
        <taxon>Agaricomycotina</taxon>
        <taxon>Tremellomycetes</taxon>
        <taxon>Trichosporonales</taxon>
        <taxon>Trichosporonaceae</taxon>
        <taxon>Vanrija</taxon>
    </lineage>
</organism>
<dbReference type="RefSeq" id="XP_062629563.1">
    <property type="nucleotide sequence ID" value="XM_062773579.1"/>
</dbReference>
<proteinExistence type="predicted"/>
<keyword evidence="2" id="KW-1133">Transmembrane helix</keyword>
<feature type="compositionally biased region" description="Low complexity" evidence="1">
    <location>
        <begin position="387"/>
        <end position="399"/>
    </location>
</feature>
<accession>A0AAF0YCQ1</accession>
<feature type="compositionally biased region" description="Low complexity" evidence="1">
    <location>
        <begin position="336"/>
        <end position="350"/>
    </location>
</feature>
<reference evidence="3" key="1">
    <citation type="submission" date="2023-10" db="EMBL/GenBank/DDBJ databases">
        <authorList>
            <person name="Noh H."/>
        </authorList>
    </citation>
    <scope>NUCLEOTIDE SEQUENCE</scope>
    <source>
        <strain evidence="3">DUCC4014</strain>
    </source>
</reference>
<gene>
    <name evidence="3" type="ORF">LOC62_05G007053</name>
</gene>
<evidence type="ECO:0000256" key="2">
    <source>
        <dbReference type="SAM" id="Phobius"/>
    </source>
</evidence>
<dbReference type="GeneID" id="87810228"/>
<keyword evidence="2" id="KW-0812">Transmembrane</keyword>
<dbReference type="EMBL" id="CP086718">
    <property type="protein sequence ID" value="WOO83537.1"/>
    <property type="molecule type" value="Genomic_DNA"/>
</dbReference>
<evidence type="ECO:0000313" key="3">
    <source>
        <dbReference type="EMBL" id="WOO83537.1"/>
    </source>
</evidence>
<evidence type="ECO:0000313" key="4">
    <source>
        <dbReference type="Proteomes" id="UP000827549"/>
    </source>
</evidence>
<feature type="compositionally biased region" description="Pro residues" evidence="1">
    <location>
        <begin position="362"/>
        <end position="386"/>
    </location>
</feature>
<name>A0AAF0YCQ1_9TREE</name>
<dbReference type="PANTHER" id="PTHR34292">
    <property type="entry name" value="OUTER SPORE WALL PROTEIN LDS1"/>
    <property type="match status" value="1"/>
</dbReference>
<keyword evidence="2" id="KW-0472">Membrane</keyword>
<feature type="compositionally biased region" description="Basic and acidic residues" evidence="1">
    <location>
        <begin position="415"/>
        <end position="428"/>
    </location>
</feature>
<dbReference type="Proteomes" id="UP000827549">
    <property type="component" value="Chromosome 5"/>
</dbReference>
<dbReference type="PANTHER" id="PTHR34292:SF2">
    <property type="entry name" value="OUTER SPORE WALL PROTEIN LDS1"/>
    <property type="match status" value="1"/>
</dbReference>
<feature type="transmembrane region" description="Helical" evidence="2">
    <location>
        <begin position="88"/>
        <end position="109"/>
    </location>
</feature>
<feature type="region of interest" description="Disordered" evidence="1">
    <location>
        <begin position="303"/>
        <end position="428"/>
    </location>
</feature>
<feature type="compositionally biased region" description="Basic and acidic residues" evidence="1">
    <location>
        <begin position="303"/>
        <end position="315"/>
    </location>
</feature>
<keyword evidence="4" id="KW-1185">Reference proteome</keyword>
<dbReference type="AlphaFoldDB" id="A0AAF0YCQ1"/>
<dbReference type="InterPro" id="IPR052786">
    <property type="entry name" value="Spore_wall_assembly"/>
</dbReference>
<sequence length="428" mass="46987">MPAELLALPPAYTLIGFYRLCTDESIRKPVWDKVRHAAVRGAMVGAAYAVFGWGAMDFVVRRFIVGKAAAKGGRVTLGSGTLAMSIDLVFYTHIMLLLPQLGAILRFFMLKNLRIARARAYNLTVASRGKPAEFWGLGYVEEWQQPPPVPPPRARGRPSREQWVRWLLWWPSQSVIRHYILFPLSPTLPLIVPLFTSSLKALGTAEFLHKPYFAQKRMTHEAEWIWVDERKWAYRAFGFSAALLESLPIIGLVFSISNRIGAAMWAHDLEKRQHLFAHVILRPLPPSRVGIFGTGTPLDMTSEVRRAGSEIEKRWSNTPVYAPTDDGDDEAPVPPGGFAAPGGFPTSGGYAPPPLPQASYPPQAPYQGHPPAPHGAPYGEPAPPPYSAVAGAGAVAGPSQDGARRRLPPQLPPRPDSKASADSKYKGQ</sequence>
<feature type="transmembrane region" description="Helical" evidence="2">
    <location>
        <begin position="232"/>
        <end position="254"/>
    </location>
</feature>
<evidence type="ECO:0000256" key="1">
    <source>
        <dbReference type="SAM" id="MobiDB-lite"/>
    </source>
</evidence>
<protein>
    <submittedName>
        <fullName evidence="3">Uncharacterized protein</fullName>
    </submittedName>
</protein>